<keyword evidence="1" id="KW-0732">Signal</keyword>
<evidence type="ECO:0000313" key="3">
    <source>
        <dbReference type="EMBL" id="MBO2007025.1"/>
    </source>
</evidence>
<evidence type="ECO:0000256" key="1">
    <source>
        <dbReference type="ARBA" id="ARBA00022729"/>
    </source>
</evidence>
<evidence type="ECO:0000256" key="2">
    <source>
        <dbReference type="SAM" id="MobiDB-lite"/>
    </source>
</evidence>
<name>A0A939NM85_SERMA</name>
<accession>A0A939NM85</accession>
<dbReference type="AlphaFoldDB" id="A0A939NM85"/>
<feature type="region of interest" description="Disordered" evidence="2">
    <location>
        <begin position="1"/>
        <end position="45"/>
    </location>
</feature>
<comment type="caution">
    <text evidence="3">The sequence shown here is derived from an EMBL/GenBank/DDBJ whole genome shotgun (WGS) entry which is preliminary data.</text>
</comment>
<feature type="region of interest" description="Disordered" evidence="2">
    <location>
        <begin position="59"/>
        <end position="82"/>
    </location>
</feature>
<sequence>MRHKVNTRVEKEFDKADRAADDEPLQRQQQRQRVLGAGHRKCTDRQTGRRITSLIRACGGRASETRPPLPYPYTGPLSKRMT</sequence>
<organism evidence="3">
    <name type="scientific">Serratia marcescens</name>
    <dbReference type="NCBI Taxonomy" id="615"/>
    <lineage>
        <taxon>Bacteria</taxon>
        <taxon>Pseudomonadati</taxon>
        <taxon>Pseudomonadota</taxon>
        <taxon>Gammaproteobacteria</taxon>
        <taxon>Enterobacterales</taxon>
        <taxon>Yersiniaceae</taxon>
        <taxon>Serratia</taxon>
    </lineage>
</organism>
<reference evidence="3" key="1">
    <citation type="submission" date="2021-03" db="EMBL/GenBank/DDBJ databases">
        <title>Molecular epidemiology and mechanisms of colistin and carbapenem resistance in Enterobacteriaceae from clinical isolates, the environment and porcine samples in Pretoria, South Africa.</title>
        <authorList>
            <person name="Bogoshi D."/>
            <person name="Mbelle N.M."/>
            <person name="Naidoo V."/>
            <person name="Osei Sekyere J."/>
        </authorList>
    </citation>
    <scope>NUCLEOTIDE SEQUENCE</scope>
    <source>
        <strain evidence="3">C080</strain>
    </source>
</reference>
<feature type="compositionally biased region" description="Basic and acidic residues" evidence="2">
    <location>
        <begin position="7"/>
        <end position="25"/>
    </location>
</feature>
<protein>
    <submittedName>
        <fullName evidence="3">DUF1283 domain-containing protein</fullName>
    </submittedName>
</protein>
<dbReference type="InterPro" id="IPR009700">
    <property type="entry name" value="DUF1283"/>
</dbReference>
<dbReference type="Pfam" id="PF06932">
    <property type="entry name" value="DUF1283"/>
    <property type="match status" value="1"/>
</dbReference>
<gene>
    <name evidence="3" type="ORF">J4732_14415</name>
</gene>
<dbReference type="EMBL" id="JAGETR010000089">
    <property type="protein sequence ID" value="MBO2007025.1"/>
    <property type="molecule type" value="Genomic_DNA"/>
</dbReference>
<proteinExistence type="predicted"/>